<dbReference type="SUPFAM" id="SSF143990">
    <property type="entry name" value="YbiA-like"/>
    <property type="match status" value="1"/>
</dbReference>
<name>A0AAE9TI64_9CAUD</name>
<keyword evidence="3" id="KW-1185">Reference proteome</keyword>
<evidence type="ECO:0000313" key="2">
    <source>
        <dbReference type="EMBL" id="UZZ64423.1"/>
    </source>
</evidence>
<gene>
    <name evidence="2" type="ORF">A54_183</name>
</gene>
<dbReference type="CDD" id="cd15457">
    <property type="entry name" value="NADAR"/>
    <property type="match status" value="1"/>
</dbReference>
<dbReference type="NCBIfam" id="TIGR02464">
    <property type="entry name" value="ribofla_fusion"/>
    <property type="match status" value="1"/>
</dbReference>
<organism evidence="2 3">
    <name type="scientific">Escherichia phage A5-4</name>
    <dbReference type="NCBI Taxonomy" id="2996162"/>
    <lineage>
        <taxon>Viruses</taxon>
        <taxon>Duplodnaviria</taxon>
        <taxon>Heunggongvirae</taxon>
        <taxon>Uroviricota</taxon>
        <taxon>Caudoviricetes</taxon>
        <taxon>Vequintavirinae</taxon>
    </lineage>
</organism>
<accession>A0AAE9TI64</accession>
<dbReference type="InterPro" id="IPR012816">
    <property type="entry name" value="NADAR"/>
</dbReference>
<evidence type="ECO:0000313" key="3">
    <source>
        <dbReference type="Proteomes" id="UP001236076"/>
    </source>
</evidence>
<feature type="domain" description="NADAR" evidence="1">
    <location>
        <begin position="46"/>
        <end position="194"/>
    </location>
</feature>
<evidence type="ECO:0000259" key="1">
    <source>
        <dbReference type="Pfam" id="PF08719"/>
    </source>
</evidence>
<dbReference type="Gene3D" id="1.10.357.40">
    <property type="entry name" value="YbiA-like"/>
    <property type="match status" value="1"/>
</dbReference>
<sequence>MLDWIFQYAGRITFGSAILDFNICIRSIGVFMRVTDKHVFFYSFRDVFSNHYQEISPFSNFDQKMKGVYFHTGEHYMMYEKAMLFGDKASAERILKSVTPQGAKRLGRKVKDFDQAVWDENKFNIVTRLVYSRMCDNGNLRELAVGYRKKGLKFVEASPRDRIWGIGMDENHPMVDDESFWYGENLLGKAWDEATDMIIDVSEAMNMIGKCEAY</sequence>
<dbReference type="InterPro" id="IPR037238">
    <property type="entry name" value="YbiA-like_sf"/>
</dbReference>
<protein>
    <recommendedName>
        <fullName evidence="1">NADAR domain-containing protein</fullName>
    </recommendedName>
</protein>
<reference evidence="2 3" key="1">
    <citation type="submission" date="2022-10" db="EMBL/GenBank/DDBJ databases">
        <authorList>
            <person name="Cortes-Martin A."/>
            <person name="Buttimer C.T.H."/>
            <person name="Hill C."/>
        </authorList>
    </citation>
    <scope>NUCLEOTIDE SEQUENCE [LARGE SCALE GENOMIC DNA]</scope>
</reference>
<dbReference type="Proteomes" id="UP001236076">
    <property type="component" value="Segment"/>
</dbReference>
<dbReference type="Pfam" id="PF08719">
    <property type="entry name" value="NADAR"/>
    <property type="match status" value="1"/>
</dbReference>
<dbReference type="EMBL" id="OP744025">
    <property type="protein sequence ID" value="UZZ64423.1"/>
    <property type="molecule type" value="Genomic_DNA"/>
</dbReference>
<proteinExistence type="predicted"/>